<evidence type="ECO:0000313" key="5">
    <source>
        <dbReference type="EMBL" id="GIJ61079.1"/>
    </source>
</evidence>
<dbReference type="RefSeq" id="WP_204005801.1">
    <property type="nucleotide sequence ID" value="NZ_BOPG01000063.1"/>
</dbReference>
<evidence type="ECO:0000256" key="3">
    <source>
        <dbReference type="ARBA" id="ARBA00022691"/>
    </source>
</evidence>
<evidence type="ECO:0000256" key="2">
    <source>
        <dbReference type="ARBA" id="ARBA00022679"/>
    </source>
</evidence>
<keyword evidence="3" id="KW-0949">S-adenosyl-L-methionine</keyword>
<sequence length="246" mass="26436">MSWYTGFFTELPNAFWRAAVTTEYTTAEVDFLVRVAGLRPGSRVLDVPCGSGRHSLALAARGCRVTGIDVSAEAVAYARSAAEIGGTDIDFRVGDMAAVPTDLSVELAICMGNSFGYLDHEGTRRFLADLATVVAPGGHLVLDYGFVAESLLPGLSLEEPPMTIGGIEAESVNEYDAVNSRWLTRFTFRRGDEEHRGTSVQHVYTAAEVVRLVHEAGFSGTDLYGDPDGSPFGLGSPRLLLVARRS</sequence>
<dbReference type="Gene3D" id="2.20.25.110">
    <property type="entry name" value="S-adenosyl-L-methionine-dependent methyltransferases"/>
    <property type="match status" value="1"/>
</dbReference>
<comment type="caution">
    <text evidence="5">The sequence shown here is derived from an EMBL/GenBank/DDBJ whole genome shotgun (WGS) entry which is preliminary data.</text>
</comment>
<gene>
    <name evidence="5" type="ORF">Vau01_085950</name>
</gene>
<dbReference type="Pfam" id="PF13649">
    <property type="entry name" value="Methyltransf_25"/>
    <property type="match status" value="1"/>
</dbReference>
<keyword evidence="6" id="KW-1185">Reference proteome</keyword>
<dbReference type="Gene3D" id="3.40.50.150">
    <property type="entry name" value="Vaccinia Virus protein VP39"/>
    <property type="match status" value="1"/>
</dbReference>
<dbReference type="Proteomes" id="UP000612585">
    <property type="component" value="Unassembled WGS sequence"/>
</dbReference>
<organism evidence="5 6">
    <name type="scientific">Virgisporangium aurantiacum</name>
    <dbReference type="NCBI Taxonomy" id="175570"/>
    <lineage>
        <taxon>Bacteria</taxon>
        <taxon>Bacillati</taxon>
        <taxon>Actinomycetota</taxon>
        <taxon>Actinomycetes</taxon>
        <taxon>Micromonosporales</taxon>
        <taxon>Micromonosporaceae</taxon>
        <taxon>Virgisporangium</taxon>
    </lineage>
</organism>
<proteinExistence type="predicted"/>
<dbReference type="InterPro" id="IPR041698">
    <property type="entry name" value="Methyltransf_25"/>
</dbReference>
<reference evidence="5" key="1">
    <citation type="submission" date="2021-01" db="EMBL/GenBank/DDBJ databases">
        <title>Whole genome shotgun sequence of Virgisporangium aurantiacum NBRC 16421.</title>
        <authorList>
            <person name="Komaki H."/>
            <person name="Tamura T."/>
        </authorList>
    </citation>
    <scope>NUCLEOTIDE SEQUENCE</scope>
    <source>
        <strain evidence="5">NBRC 16421</strain>
    </source>
</reference>
<dbReference type="GO" id="GO:0032259">
    <property type="term" value="P:methylation"/>
    <property type="evidence" value="ECO:0007669"/>
    <property type="project" value="UniProtKB-KW"/>
</dbReference>
<dbReference type="SUPFAM" id="SSF53335">
    <property type="entry name" value="S-adenosyl-L-methionine-dependent methyltransferases"/>
    <property type="match status" value="1"/>
</dbReference>
<keyword evidence="1" id="KW-0489">Methyltransferase</keyword>
<accession>A0A8J3ZBS1</accession>
<dbReference type="PANTHER" id="PTHR43464">
    <property type="entry name" value="METHYLTRANSFERASE"/>
    <property type="match status" value="1"/>
</dbReference>
<dbReference type="AlphaFoldDB" id="A0A8J3ZBS1"/>
<dbReference type="CDD" id="cd02440">
    <property type="entry name" value="AdoMet_MTases"/>
    <property type="match status" value="1"/>
</dbReference>
<evidence type="ECO:0000259" key="4">
    <source>
        <dbReference type="Pfam" id="PF13649"/>
    </source>
</evidence>
<evidence type="ECO:0000313" key="6">
    <source>
        <dbReference type="Proteomes" id="UP000612585"/>
    </source>
</evidence>
<name>A0A8J3ZBS1_9ACTN</name>
<dbReference type="PANTHER" id="PTHR43464:SF19">
    <property type="entry name" value="UBIQUINONE BIOSYNTHESIS O-METHYLTRANSFERASE, MITOCHONDRIAL"/>
    <property type="match status" value="1"/>
</dbReference>
<feature type="domain" description="Methyltransferase" evidence="4">
    <location>
        <begin position="44"/>
        <end position="138"/>
    </location>
</feature>
<dbReference type="EMBL" id="BOPG01000063">
    <property type="protein sequence ID" value="GIJ61079.1"/>
    <property type="molecule type" value="Genomic_DNA"/>
</dbReference>
<keyword evidence="2" id="KW-0808">Transferase</keyword>
<evidence type="ECO:0000256" key="1">
    <source>
        <dbReference type="ARBA" id="ARBA00022603"/>
    </source>
</evidence>
<dbReference type="GO" id="GO:0008168">
    <property type="term" value="F:methyltransferase activity"/>
    <property type="evidence" value="ECO:0007669"/>
    <property type="project" value="UniProtKB-KW"/>
</dbReference>
<dbReference type="InterPro" id="IPR029063">
    <property type="entry name" value="SAM-dependent_MTases_sf"/>
</dbReference>
<protein>
    <recommendedName>
        <fullName evidence="4">Methyltransferase domain-containing protein</fullName>
    </recommendedName>
</protein>